<protein>
    <recommendedName>
        <fullName evidence="1">non-specific serine/threonine protein kinase</fullName>
        <ecNumber evidence="1">2.7.11.1</ecNumber>
    </recommendedName>
</protein>
<dbReference type="GO" id="GO:0000245">
    <property type="term" value="P:spliceosomal complex assembly"/>
    <property type="evidence" value="ECO:0007669"/>
    <property type="project" value="TreeGrafter"/>
</dbReference>
<sequence>MASSSSVSPPTASRPVQRGCRPRNFPTSGFEVIDPDQLVEEETLPSYKRDEYYPMRIGDIVAGHYQVAAKLGYGTTSTVWLARDLNKEREFWVLKVHIHTSTFRHERMVYEHLKKTTKQEKEDKEEHPGRDHVRRIEDSFTLKGPHGEHEVFVMTPLGMSLRTMQEMQKTGVFPEIVATRALNQTLLGLALLHDADVIHTDLHADNLLVAMTDDSILSTMEESEMNKPSARKQAGDTTIHVSRYVLGGAGPLTISDLGQARIGREQSGNAMPTQYRAPEVILNMPWGPPVDMWSVGLLAWGLIERESLFRIYDPDSPGLNDAHHLAAMTALLGPPPAEFLQRSKDTSKYWDEQGQWHGPVPMPPAKNLDALVVALEGKQKEIFVDFMECFLAWLPEERFTASQGYFHVWLCGKD</sequence>
<dbReference type="GO" id="GO:0050684">
    <property type="term" value="P:regulation of mRNA processing"/>
    <property type="evidence" value="ECO:0007669"/>
    <property type="project" value="TreeGrafter"/>
</dbReference>
<dbReference type="PROSITE" id="PS00107">
    <property type="entry name" value="PROTEIN_KINASE_ATP"/>
    <property type="match status" value="1"/>
</dbReference>
<dbReference type="PROSITE" id="PS50011">
    <property type="entry name" value="PROTEIN_KINASE_DOM"/>
    <property type="match status" value="1"/>
</dbReference>
<dbReference type="AlphaFoldDB" id="A0A167W9D5"/>
<keyword evidence="6 9" id="KW-0067">ATP-binding</keyword>
<evidence type="ECO:0000256" key="7">
    <source>
        <dbReference type="ARBA" id="ARBA00047899"/>
    </source>
</evidence>
<dbReference type="InterPro" id="IPR051334">
    <property type="entry name" value="SRPK"/>
</dbReference>
<dbReference type="PANTHER" id="PTHR47634">
    <property type="entry name" value="PROTEIN KINASE DOMAIN-CONTAINING PROTEIN-RELATED"/>
    <property type="match status" value="1"/>
</dbReference>
<evidence type="ECO:0000256" key="3">
    <source>
        <dbReference type="ARBA" id="ARBA00022679"/>
    </source>
</evidence>
<evidence type="ECO:0000256" key="5">
    <source>
        <dbReference type="ARBA" id="ARBA00022777"/>
    </source>
</evidence>
<dbReference type="GO" id="GO:0005524">
    <property type="term" value="F:ATP binding"/>
    <property type="evidence" value="ECO:0007669"/>
    <property type="project" value="UniProtKB-UniRule"/>
</dbReference>
<organism evidence="12 13">
    <name type="scientific">Niveomyces insectorum RCEF 264</name>
    <dbReference type="NCBI Taxonomy" id="1081102"/>
    <lineage>
        <taxon>Eukaryota</taxon>
        <taxon>Fungi</taxon>
        <taxon>Dikarya</taxon>
        <taxon>Ascomycota</taxon>
        <taxon>Pezizomycotina</taxon>
        <taxon>Sordariomycetes</taxon>
        <taxon>Hypocreomycetidae</taxon>
        <taxon>Hypocreales</taxon>
        <taxon>Cordycipitaceae</taxon>
        <taxon>Niveomyces</taxon>
    </lineage>
</organism>
<evidence type="ECO:0000313" key="13">
    <source>
        <dbReference type="Proteomes" id="UP000076874"/>
    </source>
</evidence>
<dbReference type="SUPFAM" id="SSF56112">
    <property type="entry name" value="Protein kinase-like (PK-like)"/>
    <property type="match status" value="1"/>
</dbReference>
<name>A0A167W9D5_9HYPO</name>
<comment type="catalytic activity">
    <reaction evidence="8">
        <text>L-seryl-[protein] + ATP = O-phospho-L-seryl-[protein] + ADP + H(+)</text>
        <dbReference type="Rhea" id="RHEA:17989"/>
        <dbReference type="Rhea" id="RHEA-COMP:9863"/>
        <dbReference type="Rhea" id="RHEA-COMP:11604"/>
        <dbReference type="ChEBI" id="CHEBI:15378"/>
        <dbReference type="ChEBI" id="CHEBI:29999"/>
        <dbReference type="ChEBI" id="CHEBI:30616"/>
        <dbReference type="ChEBI" id="CHEBI:83421"/>
        <dbReference type="ChEBI" id="CHEBI:456216"/>
        <dbReference type="EC" id="2.7.11.1"/>
    </reaction>
</comment>
<dbReference type="Proteomes" id="UP000076874">
    <property type="component" value="Unassembled WGS sequence"/>
</dbReference>
<keyword evidence="13" id="KW-1185">Reference proteome</keyword>
<comment type="catalytic activity">
    <reaction evidence="7">
        <text>L-threonyl-[protein] + ATP = O-phospho-L-threonyl-[protein] + ADP + H(+)</text>
        <dbReference type="Rhea" id="RHEA:46608"/>
        <dbReference type="Rhea" id="RHEA-COMP:11060"/>
        <dbReference type="Rhea" id="RHEA-COMP:11605"/>
        <dbReference type="ChEBI" id="CHEBI:15378"/>
        <dbReference type="ChEBI" id="CHEBI:30013"/>
        <dbReference type="ChEBI" id="CHEBI:30616"/>
        <dbReference type="ChEBI" id="CHEBI:61977"/>
        <dbReference type="ChEBI" id="CHEBI:456216"/>
        <dbReference type="EC" id="2.7.11.1"/>
    </reaction>
</comment>
<feature type="domain" description="Protein kinase" evidence="11">
    <location>
        <begin position="65"/>
        <end position="410"/>
    </location>
</feature>
<dbReference type="InterPro" id="IPR011009">
    <property type="entry name" value="Kinase-like_dom_sf"/>
</dbReference>
<dbReference type="Pfam" id="PF00069">
    <property type="entry name" value="Pkinase"/>
    <property type="match status" value="1"/>
</dbReference>
<evidence type="ECO:0000256" key="2">
    <source>
        <dbReference type="ARBA" id="ARBA00022527"/>
    </source>
</evidence>
<dbReference type="InterPro" id="IPR017441">
    <property type="entry name" value="Protein_kinase_ATP_BS"/>
</dbReference>
<accession>A0A167W9D5</accession>
<keyword evidence="3" id="KW-0808">Transferase</keyword>
<keyword evidence="5 12" id="KW-0418">Kinase</keyword>
<feature type="region of interest" description="Disordered" evidence="10">
    <location>
        <begin position="1"/>
        <end position="26"/>
    </location>
</feature>
<reference evidence="12 13" key="1">
    <citation type="journal article" date="2016" name="Genome Biol. Evol.">
        <title>Divergent and convergent evolution of fungal pathogenicity.</title>
        <authorList>
            <person name="Shang Y."/>
            <person name="Xiao G."/>
            <person name="Zheng P."/>
            <person name="Cen K."/>
            <person name="Zhan S."/>
            <person name="Wang C."/>
        </authorList>
    </citation>
    <scope>NUCLEOTIDE SEQUENCE [LARGE SCALE GENOMIC DNA]</scope>
    <source>
        <strain evidence="12 13">RCEF 264</strain>
    </source>
</reference>
<proteinExistence type="predicted"/>
<evidence type="ECO:0000313" key="12">
    <source>
        <dbReference type="EMBL" id="OAA63499.1"/>
    </source>
</evidence>
<dbReference type="OrthoDB" id="4866881at2759"/>
<evidence type="ECO:0000256" key="8">
    <source>
        <dbReference type="ARBA" id="ARBA00048679"/>
    </source>
</evidence>
<keyword evidence="4 9" id="KW-0547">Nucleotide-binding</keyword>
<dbReference type="PANTHER" id="PTHR47634:SF9">
    <property type="entry name" value="PROTEIN KINASE DOMAIN-CONTAINING PROTEIN-RELATED"/>
    <property type="match status" value="1"/>
</dbReference>
<dbReference type="EMBL" id="AZHD01000005">
    <property type="protein sequence ID" value="OAA63499.1"/>
    <property type="molecule type" value="Genomic_DNA"/>
</dbReference>
<dbReference type="EC" id="2.7.11.1" evidence="1"/>
<evidence type="ECO:0000256" key="10">
    <source>
        <dbReference type="SAM" id="MobiDB-lite"/>
    </source>
</evidence>
<feature type="compositionally biased region" description="Low complexity" evidence="10">
    <location>
        <begin position="1"/>
        <end position="16"/>
    </location>
</feature>
<dbReference type="Gene3D" id="1.10.510.10">
    <property type="entry name" value="Transferase(Phosphotransferase) domain 1"/>
    <property type="match status" value="1"/>
</dbReference>
<dbReference type="STRING" id="1081102.A0A167W9D5"/>
<dbReference type="Gene3D" id="3.30.200.20">
    <property type="entry name" value="Phosphorylase Kinase, domain 1"/>
    <property type="match status" value="1"/>
</dbReference>
<dbReference type="SMART" id="SM00220">
    <property type="entry name" value="S_TKc"/>
    <property type="match status" value="1"/>
</dbReference>
<comment type="caution">
    <text evidence="12">The sequence shown here is derived from an EMBL/GenBank/DDBJ whole genome shotgun (WGS) entry which is preliminary data.</text>
</comment>
<evidence type="ECO:0000256" key="1">
    <source>
        <dbReference type="ARBA" id="ARBA00012513"/>
    </source>
</evidence>
<keyword evidence="2" id="KW-0723">Serine/threonine-protein kinase</keyword>
<evidence type="ECO:0000256" key="6">
    <source>
        <dbReference type="ARBA" id="ARBA00022840"/>
    </source>
</evidence>
<dbReference type="GO" id="GO:0004674">
    <property type="term" value="F:protein serine/threonine kinase activity"/>
    <property type="evidence" value="ECO:0007669"/>
    <property type="project" value="UniProtKB-KW"/>
</dbReference>
<evidence type="ECO:0000256" key="9">
    <source>
        <dbReference type="PROSITE-ProRule" id="PRU10141"/>
    </source>
</evidence>
<dbReference type="InterPro" id="IPR000719">
    <property type="entry name" value="Prot_kinase_dom"/>
</dbReference>
<gene>
    <name evidence="12" type="ORF">SPI_03662</name>
</gene>
<feature type="binding site" evidence="9">
    <location>
        <position position="95"/>
    </location>
    <ligand>
        <name>ATP</name>
        <dbReference type="ChEBI" id="CHEBI:30616"/>
    </ligand>
</feature>
<evidence type="ECO:0000256" key="4">
    <source>
        <dbReference type="ARBA" id="ARBA00022741"/>
    </source>
</evidence>
<evidence type="ECO:0000259" key="11">
    <source>
        <dbReference type="PROSITE" id="PS50011"/>
    </source>
</evidence>